<keyword evidence="6" id="KW-1185">Reference proteome</keyword>
<evidence type="ECO:0000259" key="2">
    <source>
        <dbReference type="Pfam" id="PF03972"/>
    </source>
</evidence>
<dbReference type="InterPro" id="IPR045336">
    <property type="entry name" value="MmgE_PrpD_N"/>
</dbReference>
<dbReference type="InterPro" id="IPR042183">
    <property type="entry name" value="MmgE/PrpD_sf_1"/>
</dbReference>
<dbReference type="SUPFAM" id="SSF103378">
    <property type="entry name" value="2-methylcitrate dehydratase PrpD"/>
    <property type="match status" value="1"/>
</dbReference>
<dbReference type="PANTHER" id="PTHR16943">
    <property type="entry name" value="2-METHYLCITRATE DEHYDRATASE-RELATED"/>
    <property type="match status" value="1"/>
</dbReference>
<sequence>MTYSEHLSQFITTQNFQSIPAQVIERAKLHLLDTFGVALAGSVQTNGINSLKGLSHIPDTEGKCHVWGSPIKLSAAYAAMANGISSHVLDFDDTHTDSIAHGSAVLAPLVMAMAEDLQLTSEQMLAAYIVGWEVAARVGIASKGSFHQRGFHATAVAGVFGAVSSAANLLDLSAEACAHAIGLTGSQASGVAEYLTNSSSAKCFHAGWAAHAGLISAYLAKAGMTGPMTIFEGRYGLYVTHGISENAQPQDVCSELGERWEMLRVSIKPYPCCHFAHATVDCARMLSDEGIKPEEIESIHCIVDKIAAALICEPLESKYEPKTPYAAKFSLPYLVASGIYDNNLNLASFLPEQLTRKNVLALAKKVSYRYSEPGEIPFPTYFPGSITVKLTNGKTVSKRLDINYGNPENPMKASDVERKFRDNVAGILTPQATEKVIALVSDLENQSVTELAEWLTQTVR</sequence>
<dbReference type="GO" id="GO:0016829">
    <property type="term" value="F:lyase activity"/>
    <property type="evidence" value="ECO:0007669"/>
    <property type="project" value="InterPro"/>
</dbReference>
<dbReference type="RefSeq" id="WP_029095807.1">
    <property type="nucleotide sequence ID" value="NZ_CAADJA010000002.1"/>
</dbReference>
<dbReference type="Proteomes" id="UP000373449">
    <property type="component" value="Unassembled WGS sequence"/>
</dbReference>
<dbReference type="InterPro" id="IPR045337">
    <property type="entry name" value="MmgE_PrpD_C"/>
</dbReference>
<dbReference type="Gene3D" id="1.10.4100.10">
    <property type="entry name" value="2-methylcitrate dehydratase PrpD"/>
    <property type="match status" value="1"/>
</dbReference>
<evidence type="ECO:0000313" key="4">
    <source>
        <dbReference type="EMBL" id="PHI31583.1"/>
    </source>
</evidence>
<reference evidence="5 7" key="3">
    <citation type="submission" date="2019-03" db="EMBL/GenBank/DDBJ databases">
        <authorList>
            <consortium name="Pathogen Informatics"/>
        </authorList>
    </citation>
    <scope>NUCLEOTIDE SEQUENCE [LARGE SCALE GENOMIC DNA]</scope>
    <source>
        <strain evidence="5 7">NCTC12282</strain>
    </source>
</reference>
<proteinExistence type="inferred from homology"/>
<dbReference type="EMBL" id="PDDX01000001">
    <property type="protein sequence ID" value="PHI31583.1"/>
    <property type="molecule type" value="Genomic_DNA"/>
</dbReference>
<dbReference type="InterPro" id="IPR036148">
    <property type="entry name" value="MmgE/PrpD_sf"/>
</dbReference>
<evidence type="ECO:0000259" key="3">
    <source>
        <dbReference type="Pfam" id="PF19305"/>
    </source>
</evidence>
<protein>
    <submittedName>
        <fullName evidence="5">2-methylcitrate dehydratase</fullName>
    </submittedName>
    <submittedName>
        <fullName evidence="4">MmgE/PrpD family protein</fullName>
    </submittedName>
</protein>
<dbReference type="Pfam" id="PF19305">
    <property type="entry name" value="MmgE_PrpD_C"/>
    <property type="match status" value="1"/>
</dbReference>
<accession>A0A2C6DSA4</accession>
<dbReference type="InterPro" id="IPR042188">
    <property type="entry name" value="MmgE/PrpD_sf_2"/>
</dbReference>
<dbReference type="PANTHER" id="PTHR16943:SF8">
    <property type="entry name" value="2-METHYLCITRATE DEHYDRATASE"/>
    <property type="match status" value="1"/>
</dbReference>
<reference evidence="4" key="1">
    <citation type="submission" date="2017-09" db="EMBL/GenBank/DDBJ databases">
        <title>FDA dAtabase for Regulatory Grade micrObial Sequences (FDA-ARGOS): Supporting development and validation of Infectious Disease Dx tests.</title>
        <authorList>
            <person name="Minogue T."/>
            <person name="Wolcott M."/>
            <person name="Wasieloski L."/>
            <person name="Aguilar W."/>
            <person name="Moore D."/>
            <person name="Tallon L.J."/>
            <person name="Sadzewicz L."/>
            <person name="Ott S."/>
            <person name="Zhao X."/>
            <person name="Nagaraj S."/>
            <person name="Vavikolanu K."/>
            <person name="Aluvathingal J."/>
            <person name="Nadendla S."/>
            <person name="Sichtig H."/>
        </authorList>
    </citation>
    <scope>NUCLEOTIDE SEQUENCE</scope>
    <source>
        <strain evidence="4">FDAARGOS_387</strain>
    </source>
</reference>
<feature type="domain" description="MmgE/PrpD C-terminal" evidence="3">
    <location>
        <begin position="270"/>
        <end position="442"/>
    </location>
</feature>
<evidence type="ECO:0000313" key="7">
    <source>
        <dbReference type="Proteomes" id="UP000373449"/>
    </source>
</evidence>
<dbReference type="OrthoDB" id="9791416at2"/>
<organism evidence="4 6">
    <name type="scientific">Budvicia aquatica</name>
    <dbReference type="NCBI Taxonomy" id="82979"/>
    <lineage>
        <taxon>Bacteria</taxon>
        <taxon>Pseudomonadati</taxon>
        <taxon>Pseudomonadota</taxon>
        <taxon>Gammaproteobacteria</taxon>
        <taxon>Enterobacterales</taxon>
        <taxon>Budviciaceae</taxon>
        <taxon>Budvicia</taxon>
    </lineage>
</organism>
<evidence type="ECO:0000313" key="6">
    <source>
        <dbReference type="Proteomes" id="UP000224974"/>
    </source>
</evidence>
<comment type="similarity">
    <text evidence="1">Belongs to the PrpD family.</text>
</comment>
<dbReference type="InterPro" id="IPR005656">
    <property type="entry name" value="MmgE_PrpD"/>
</dbReference>
<name>A0A2C6DSA4_9GAMM</name>
<reference evidence="6" key="2">
    <citation type="submission" date="2017-09" db="EMBL/GenBank/DDBJ databases">
        <title>FDA dAtabase for Regulatory Grade micrObial Sequences (FDA-ARGOS): Supporting development and validation of Infectious Disease Dx tests.</title>
        <authorList>
            <person name="Minogue T."/>
            <person name="Wolcott M."/>
            <person name="Wasieloski L."/>
            <person name="Aguilar W."/>
            <person name="Moore D."/>
            <person name="Tallon L."/>
            <person name="Sadzewicz L."/>
            <person name="Ott S."/>
            <person name="Zhao X."/>
            <person name="Nagaraj S."/>
            <person name="Vavikolanu K."/>
            <person name="Aluvathingal J."/>
            <person name="Nadendla S."/>
            <person name="Sichtig H."/>
        </authorList>
    </citation>
    <scope>NUCLEOTIDE SEQUENCE [LARGE SCALE GENOMIC DNA]</scope>
    <source>
        <strain evidence="6">FDAARGOS_387</strain>
    </source>
</reference>
<dbReference type="Gene3D" id="3.30.1330.120">
    <property type="entry name" value="2-methylcitrate dehydratase PrpD"/>
    <property type="match status" value="1"/>
</dbReference>
<dbReference type="Pfam" id="PF03972">
    <property type="entry name" value="MmgE_PrpD_N"/>
    <property type="match status" value="1"/>
</dbReference>
<dbReference type="EMBL" id="CAADJA010000002">
    <property type="protein sequence ID" value="VFS52118.1"/>
    <property type="molecule type" value="Genomic_DNA"/>
</dbReference>
<dbReference type="STRING" id="1111728.GCA_000427805_03937"/>
<dbReference type="Proteomes" id="UP000224974">
    <property type="component" value="Unassembled WGS sequence"/>
</dbReference>
<gene>
    <name evidence="4" type="ORF">CRN84_20705</name>
    <name evidence="5" type="ORF">NCTC12282_05673</name>
</gene>
<evidence type="ECO:0000256" key="1">
    <source>
        <dbReference type="ARBA" id="ARBA00006174"/>
    </source>
</evidence>
<evidence type="ECO:0000313" key="5">
    <source>
        <dbReference type="EMBL" id="VFS52118.1"/>
    </source>
</evidence>
<dbReference type="AlphaFoldDB" id="A0A2C6DSA4"/>
<feature type="domain" description="MmgE/PrpD N-terminal" evidence="2">
    <location>
        <begin position="5"/>
        <end position="242"/>
    </location>
</feature>